<dbReference type="PROSITE" id="PS50003">
    <property type="entry name" value="PH_DOMAIN"/>
    <property type="match status" value="1"/>
</dbReference>
<reference evidence="4" key="1">
    <citation type="submission" date="2017-02" db="UniProtKB">
        <authorList>
            <consortium name="WormBaseParasite"/>
        </authorList>
    </citation>
    <scope>IDENTIFICATION</scope>
</reference>
<evidence type="ECO:0000256" key="1">
    <source>
        <dbReference type="SAM" id="MobiDB-lite"/>
    </source>
</evidence>
<dbReference type="Gene3D" id="2.30.29.30">
    <property type="entry name" value="Pleckstrin-homology domain (PH domain)/Phosphotyrosine-binding domain (PTB)"/>
    <property type="match status" value="1"/>
</dbReference>
<dbReference type="Pfam" id="PF00169">
    <property type="entry name" value="PH"/>
    <property type="match status" value="1"/>
</dbReference>
<dbReference type="SUPFAM" id="SSF50729">
    <property type="entry name" value="PH domain-like"/>
    <property type="match status" value="1"/>
</dbReference>
<dbReference type="AlphaFoldDB" id="A0A0R3RIK0"/>
<evidence type="ECO:0000313" key="3">
    <source>
        <dbReference type="Proteomes" id="UP000050640"/>
    </source>
</evidence>
<evidence type="ECO:0000313" key="4">
    <source>
        <dbReference type="WBParaSite" id="EEL_0000130801-mRNA-1"/>
    </source>
</evidence>
<dbReference type="Proteomes" id="UP000050640">
    <property type="component" value="Unplaced"/>
</dbReference>
<accession>A0A0R3RIK0</accession>
<feature type="region of interest" description="Disordered" evidence="1">
    <location>
        <begin position="77"/>
        <end position="107"/>
    </location>
</feature>
<dbReference type="InterPro" id="IPR001849">
    <property type="entry name" value="PH_domain"/>
</dbReference>
<dbReference type="InterPro" id="IPR011993">
    <property type="entry name" value="PH-like_dom_sf"/>
</dbReference>
<feature type="domain" description="PH" evidence="2">
    <location>
        <begin position="15"/>
        <end position="138"/>
    </location>
</feature>
<keyword evidence="3" id="KW-1185">Reference proteome</keyword>
<proteinExistence type="predicted"/>
<sequence length="138" mass="15643">MSSGNISIKSRRLDEAVHEGWLLKRGEHIKNWRPRYFVLFKNGALLGFRAKPDPDQPLPDPLNDFTVKNVQAVSDSLKETESQMDTEMMEESSILSEINRQTTTHEQFKISKSGGGRDMMSMADAAEAARRDKIVSFL</sequence>
<evidence type="ECO:0000259" key="2">
    <source>
        <dbReference type="PROSITE" id="PS50003"/>
    </source>
</evidence>
<name>A0A0R3RIK0_9BILA</name>
<organism evidence="3 4">
    <name type="scientific">Elaeophora elaphi</name>
    <dbReference type="NCBI Taxonomy" id="1147741"/>
    <lineage>
        <taxon>Eukaryota</taxon>
        <taxon>Metazoa</taxon>
        <taxon>Ecdysozoa</taxon>
        <taxon>Nematoda</taxon>
        <taxon>Chromadorea</taxon>
        <taxon>Rhabditida</taxon>
        <taxon>Spirurina</taxon>
        <taxon>Spiruromorpha</taxon>
        <taxon>Filarioidea</taxon>
        <taxon>Onchocercidae</taxon>
        <taxon>Elaeophora</taxon>
    </lineage>
</organism>
<dbReference type="STRING" id="1147741.A0A0R3RIK0"/>
<dbReference type="WBParaSite" id="EEL_0000130801-mRNA-1">
    <property type="protein sequence ID" value="EEL_0000130801-mRNA-1"/>
    <property type="gene ID" value="EEL_0000130801"/>
</dbReference>
<protein>
    <submittedName>
        <fullName evidence="4">PH domain-containing protein</fullName>
    </submittedName>
</protein>